<dbReference type="GO" id="GO:0005524">
    <property type="term" value="F:ATP binding"/>
    <property type="evidence" value="ECO:0007669"/>
    <property type="project" value="UniProtKB-UniRule"/>
</dbReference>
<dbReference type="Pfam" id="PF02786">
    <property type="entry name" value="CPSase_L_D2"/>
    <property type="match status" value="1"/>
</dbReference>
<dbReference type="SUPFAM" id="SSF51246">
    <property type="entry name" value="Rudiment single hybrid motif"/>
    <property type="match status" value="1"/>
</dbReference>
<evidence type="ECO:0000313" key="10">
    <source>
        <dbReference type="EMBL" id="QNP74684.1"/>
    </source>
</evidence>
<dbReference type="PROSITE" id="PS50975">
    <property type="entry name" value="ATP_GRASP"/>
    <property type="match status" value="1"/>
</dbReference>
<evidence type="ECO:0000256" key="2">
    <source>
        <dbReference type="ARBA" id="ARBA00013263"/>
    </source>
</evidence>
<dbReference type="EMBL" id="CP060828">
    <property type="protein sequence ID" value="QNP74684.1"/>
    <property type="molecule type" value="Genomic_DNA"/>
</dbReference>
<dbReference type="EC" id="6.3.4.14" evidence="2"/>
<comment type="function">
    <text evidence="1">This protein is a component of the acetyl coenzyme A carboxylase complex; first, biotin carboxylase catalyzes the carboxylation of the carrier protein and then the transcarboxylase transfers the carboxyl group to form malonyl-CoA.</text>
</comment>
<dbReference type="InterPro" id="IPR005479">
    <property type="entry name" value="CPAse_ATP-bd"/>
</dbReference>
<dbReference type="SMART" id="SM00878">
    <property type="entry name" value="Biotin_carb_C"/>
    <property type="match status" value="1"/>
</dbReference>
<dbReference type="Proteomes" id="UP000516052">
    <property type="component" value="Chromosome"/>
</dbReference>
<dbReference type="PANTHER" id="PTHR48095">
    <property type="entry name" value="PYRUVATE CARBOXYLASE SUBUNIT A"/>
    <property type="match status" value="1"/>
</dbReference>
<dbReference type="SUPFAM" id="SSF56059">
    <property type="entry name" value="Glutathione synthetase ATP-binding domain-like"/>
    <property type="match status" value="1"/>
</dbReference>
<organism evidence="10 11">
    <name type="scientific">Streptomyces roseirectus</name>
    <dbReference type="NCBI Taxonomy" id="2768066"/>
    <lineage>
        <taxon>Bacteria</taxon>
        <taxon>Bacillati</taxon>
        <taxon>Actinomycetota</taxon>
        <taxon>Actinomycetes</taxon>
        <taxon>Kitasatosporales</taxon>
        <taxon>Streptomycetaceae</taxon>
        <taxon>Streptomyces</taxon>
    </lineage>
</organism>
<dbReference type="NCBIfam" id="NF006367">
    <property type="entry name" value="PRK08591.1"/>
    <property type="match status" value="1"/>
</dbReference>
<dbReference type="Pfam" id="PF00289">
    <property type="entry name" value="Biotin_carb_N"/>
    <property type="match status" value="1"/>
</dbReference>
<dbReference type="InterPro" id="IPR016185">
    <property type="entry name" value="PreATP-grasp_dom_sf"/>
</dbReference>
<dbReference type="InterPro" id="IPR005481">
    <property type="entry name" value="BC-like_N"/>
</dbReference>
<dbReference type="Pfam" id="PF02785">
    <property type="entry name" value="Biotin_carb_C"/>
    <property type="match status" value="1"/>
</dbReference>
<dbReference type="InterPro" id="IPR051602">
    <property type="entry name" value="ACC_Biotin_Carboxylase"/>
</dbReference>
<evidence type="ECO:0000256" key="7">
    <source>
        <dbReference type="PROSITE-ProRule" id="PRU00409"/>
    </source>
</evidence>
<dbReference type="InterPro" id="IPR005482">
    <property type="entry name" value="Biotin_COase_C"/>
</dbReference>
<dbReference type="PANTHER" id="PTHR48095:SF2">
    <property type="entry name" value="BIOTIN CARBOXYLASE, CHLOROPLASTIC"/>
    <property type="match status" value="1"/>
</dbReference>
<evidence type="ECO:0000259" key="9">
    <source>
        <dbReference type="PROSITE" id="PS50979"/>
    </source>
</evidence>
<dbReference type="InterPro" id="IPR011764">
    <property type="entry name" value="Biotin_carboxylation_dom"/>
</dbReference>
<keyword evidence="5 7" id="KW-0067">ATP-binding</keyword>
<dbReference type="RefSeq" id="WP_187751608.1">
    <property type="nucleotide sequence ID" value="NZ_CP060828.1"/>
</dbReference>
<dbReference type="KEGG" id="sroi:IAG44_38030"/>
<keyword evidence="11" id="KW-1185">Reference proteome</keyword>
<evidence type="ECO:0000256" key="4">
    <source>
        <dbReference type="ARBA" id="ARBA00022741"/>
    </source>
</evidence>
<evidence type="ECO:0000313" key="11">
    <source>
        <dbReference type="Proteomes" id="UP000516052"/>
    </source>
</evidence>
<dbReference type="GO" id="GO:0046872">
    <property type="term" value="F:metal ion binding"/>
    <property type="evidence" value="ECO:0007669"/>
    <property type="project" value="InterPro"/>
</dbReference>
<evidence type="ECO:0000256" key="3">
    <source>
        <dbReference type="ARBA" id="ARBA00022598"/>
    </source>
</evidence>
<keyword evidence="4 7" id="KW-0547">Nucleotide-binding</keyword>
<dbReference type="Gene3D" id="3.30.470.20">
    <property type="entry name" value="ATP-grasp fold, B domain"/>
    <property type="match status" value="1"/>
</dbReference>
<feature type="domain" description="ATP-grasp" evidence="8">
    <location>
        <begin position="120"/>
        <end position="319"/>
    </location>
</feature>
<dbReference type="SUPFAM" id="SSF52440">
    <property type="entry name" value="PreATP-grasp domain"/>
    <property type="match status" value="1"/>
</dbReference>
<sequence length="451" mass="48293">MFDTILIANRGEIALREIRACKELGIRSVLAHSSRDADTLPARLADETVCIGPPPARQSYLNAAVILQAALNTGAQAVHPGYGFLSEDADFADACRAAGITLIGPPPEVMAELGSKVSARRLMSRNGLPLLPGATEPLDLPAALDLAERVGFPLLIKAAAGGGGRGMGVAWDAGTLAEVFRTTQATAATLFGDARVYAERYLRRARHVEVQILADQHGNVVHLGERDCSMQRRHQKLIEESPAPALPAGLVARIREAAVTGARAAGYQGAGTFEFLVECAGDLDEFYFMEVNCRIQVEHPVTEMVTGIDLVAEQVRIAAGEPLRLRQQDVVLNGTAIECRINAEDPRRGFAPTPGTITELSLPAGPFVRVDTHAFPGCKIAPEYDSMIAKIIAWAPDRDTAIARMRRALGETTVRGAGMHTTAGFLADLIDSPEFRAATHTTSHVDTLTTR</sequence>
<dbReference type="InterPro" id="IPR011054">
    <property type="entry name" value="Rudment_hybrid_motif"/>
</dbReference>
<feature type="domain" description="Biotin carboxylation" evidence="9">
    <location>
        <begin position="1"/>
        <end position="450"/>
    </location>
</feature>
<protein>
    <recommendedName>
        <fullName evidence="2">biotin carboxylase</fullName>
        <ecNumber evidence="2">6.3.4.14</ecNumber>
    </recommendedName>
</protein>
<evidence type="ECO:0000259" key="8">
    <source>
        <dbReference type="PROSITE" id="PS50975"/>
    </source>
</evidence>
<evidence type="ECO:0000256" key="1">
    <source>
        <dbReference type="ARBA" id="ARBA00003761"/>
    </source>
</evidence>
<dbReference type="InterPro" id="IPR011761">
    <property type="entry name" value="ATP-grasp"/>
</dbReference>
<keyword evidence="3" id="KW-0436">Ligase</keyword>
<gene>
    <name evidence="10" type="ORF">IAG44_38030</name>
</gene>
<accession>A0A7H0IPG8</accession>
<dbReference type="PROSITE" id="PS00866">
    <property type="entry name" value="CPSASE_1"/>
    <property type="match status" value="1"/>
</dbReference>
<evidence type="ECO:0000256" key="5">
    <source>
        <dbReference type="ARBA" id="ARBA00022840"/>
    </source>
</evidence>
<dbReference type="PROSITE" id="PS50979">
    <property type="entry name" value="BC"/>
    <property type="match status" value="1"/>
</dbReference>
<dbReference type="GO" id="GO:0004075">
    <property type="term" value="F:biotin carboxylase activity"/>
    <property type="evidence" value="ECO:0007669"/>
    <property type="project" value="UniProtKB-EC"/>
</dbReference>
<proteinExistence type="predicted"/>
<dbReference type="AlphaFoldDB" id="A0A7H0IPG8"/>
<evidence type="ECO:0000256" key="6">
    <source>
        <dbReference type="ARBA" id="ARBA00048600"/>
    </source>
</evidence>
<comment type="catalytic activity">
    <reaction evidence="6">
        <text>N(6)-biotinyl-L-lysyl-[protein] + hydrogencarbonate + ATP = N(6)-carboxybiotinyl-L-lysyl-[protein] + ADP + phosphate + H(+)</text>
        <dbReference type="Rhea" id="RHEA:13501"/>
        <dbReference type="Rhea" id="RHEA-COMP:10505"/>
        <dbReference type="Rhea" id="RHEA-COMP:10506"/>
        <dbReference type="ChEBI" id="CHEBI:15378"/>
        <dbReference type="ChEBI" id="CHEBI:17544"/>
        <dbReference type="ChEBI" id="CHEBI:30616"/>
        <dbReference type="ChEBI" id="CHEBI:43474"/>
        <dbReference type="ChEBI" id="CHEBI:83144"/>
        <dbReference type="ChEBI" id="CHEBI:83145"/>
        <dbReference type="ChEBI" id="CHEBI:456216"/>
        <dbReference type="EC" id="6.3.4.14"/>
    </reaction>
</comment>
<name>A0A7H0IPG8_9ACTN</name>
<reference evidence="10 11" key="1">
    <citation type="submission" date="2020-08" db="EMBL/GenBank/DDBJ databases">
        <title>A novel species.</title>
        <authorList>
            <person name="Gao J."/>
        </authorList>
    </citation>
    <scope>NUCLEOTIDE SEQUENCE [LARGE SCALE GENOMIC DNA]</scope>
    <source>
        <strain evidence="10 11">CRXT-G-22</strain>
    </source>
</reference>